<organism evidence="3 4">
    <name type="scientific">Vibrio phage pVco-5</name>
    <dbReference type="NCBI Taxonomy" id="1965485"/>
    <lineage>
        <taxon>Viruses</taxon>
        <taxon>Duplodnaviria</taxon>
        <taxon>Heunggongvirae</taxon>
        <taxon>Uroviricota</taxon>
        <taxon>Caudoviricetes</taxon>
        <taxon>Schitoviridae</taxon>
        <taxon>Vicoquintavirus</taxon>
        <taxon>Vicoquintavirus Pvco5</taxon>
    </lineage>
</organism>
<evidence type="ECO:0000313" key="4">
    <source>
        <dbReference type="Proteomes" id="UP000225564"/>
    </source>
</evidence>
<reference evidence="3 4" key="1">
    <citation type="submission" date="2017-02" db="EMBL/GenBank/DDBJ databases">
        <title>Comeplete genome sequence of Bacteriophage pVco-5, that infects Vibrio corallilyticus.</title>
        <authorList>
            <person name="Kim H.J."/>
            <person name="Park S.C."/>
        </authorList>
    </citation>
    <scope>NUCLEOTIDE SEQUENCE [LARGE SCALE GENOMIC DNA]</scope>
</reference>
<dbReference type="Pfam" id="PF23899">
    <property type="entry name" value="SU10_portal"/>
    <property type="match status" value="1"/>
</dbReference>
<feature type="coiled-coil region" evidence="1">
    <location>
        <begin position="615"/>
        <end position="656"/>
    </location>
</feature>
<accession>A0A1W6JV11</accession>
<proteinExistence type="predicted"/>
<name>A0A1W6JV11_9CAUD</name>
<dbReference type="InterPro" id="IPR056909">
    <property type="entry name" value="SU10_portal"/>
</dbReference>
<dbReference type="EMBL" id="KY612839">
    <property type="protein sequence ID" value="ARM71109.1"/>
    <property type="molecule type" value="Genomic_DNA"/>
</dbReference>
<keyword evidence="4" id="KW-1185">Reference proteome</keyword>
<dbReference type="Proteomes" id="UP000225564">
    <property type="component" value="Segment"/>
</dbReference>
<protein>
    <submittedName>
        <fullName evidence="3">Portal protein</fullName>
    </submittedName>
</protein>
<sequence length="705" mass="79309">MTDNTEHEDMNTSSSKLTEWKNEPSVADLQSNYDEAKGTKDTQVGLIDDWLAQLHVTGKYKPNTPEGKSSVQPQLIRKQAEWRYAALSESFLNDEDLFKVSPKTHADREAARQNGLILNYQFNNQIGKVKLVDDLVRTLVNEGTAIMRVEWIFEEQKVTENVPVYSYMEADEQSTQLIMQGVQMVQQSPTVLETLPDALQESIRYTMENQRPILATIVGYEEQEVVKVVKNQPGVTLCDYHNVLVDPTCDGNVDEAQFIIYSYETSRSELMKSDLYENVDKIPEDATDTDGNHYNLNDSSFKFEDKARKKLVVYEYWGYWDIDGSGVTTPIVASWVGDVMIRLEKNPFPDGELPFVIIPYLPVKDSVYGEPDAALLSDNQKLIGALTRGQIDVMARSANGQKGMAKDALDSTNLRKYRQGEDYFFNPNKDPRASIIEHTYPELPASSYNLLQMFNMESEALTGVKTFSQGITGDALGSTAAGVNNVVGASGKRELGILRRIADGMTKVAKKILAMNGEWLSDDEVIRITDEEFIQINRDNLAGSFDIKLSISNGETDAIKAQELSFMLQTMGQSLPFDMTKLILSEIAELRGMPDLAKLIKTYQPQPDPLQELEMQKTQLEVQDLQVSIQEKLANIQKTQAEIQETISKSRKLNTESNLNDLDFVEQESGVKQERELELMGAQADSNMKRDIVNNVLNTNKTNQG</sequence>
<gene>
    <name evidence="3" type="ORF">pVco5_120</name>
</gene>
<evidence type="ECO:0000256" key="2">
    <source>
        <dbReference type="SAM" id="MobiDB-lite"/>
    </source>
</evidence>
<feature type="region of interest" description="Disordered" evidence="2">
    <location>
        <begin position="1"/>
        <end position="25"/>
    </location>
</feature>
<evidence type="ECO:0000313" key="3">
    <source>
        <dbReference type="EMBL" id="ARM71109.1"/>
    </source>
</evidence>
<evidence type="ECO:0000256" key="1">
    <source>
        <dbReference type="SAM" id="Coils"/>
    </source>
</evidence>
<feature type="compositionally biased region" description="Basic and acidic residues" evidence="2">
    <location>
        <begin position="1"/>
        <end position="10"/>
    </location>
</feature>
<keyword evidence="1" id="KW-0175">Coiled coil</keyword>